<proteinExistence type="predicted"/>
<dbReference type="VEuPathDB" id="FungiDB:FUN_011754"/>
<dbReference type="VEuPathDB" id="FungiDB:RhiirFUN_025906"/>
<dbReference type="VEuPathDB" id="FungiDB:FUN_011753"/>
<dbReference type="AlphaFoldDB" id="A0A2N0P872"/>
<sequence>MAFLQQYNLILENILPEHKSKICCSNKDKEIYVLQCCCGKDCQRNLPVQPPPLRINETVKLMAQNLLHINVHPSHNLDDNIDYISNHLEGKVLIDDERYLLSNQDLINIRNSMTKDLWGIDKRKAEEININQIFGPKKQRELAWEFGHNKILHLDGTFAAGGVQKASNSYNHTIVKELLLHYKHKLEQKKGHVFTSKVAMTDCDHKERKALIEIWPNIHLILCLFHVSQSWENKFKIVLGHHGESSYINQITQVITNTEILLKNQIKNNLPKSKVDIIRDAVLYSRLLGRESIYWMVRTLKRRLENQLMERHQNYTFSPTDQQFESHYQLLI</sequence>
<name>A0A2N0P872_9GLOM</name>
<organism evidence="1 2">
    <name type="scientific">Rhizophagus irregularis</name>
    <dbReference type="NCBI Taxonomy" id="588596"/>
    <lineage>
        <taxon>Eukaryota</taxon>
        <taxon>Fungi</taxon>
        <taxon>Fungi incertae sedis</taxon>
        <taxon>Mucoromycota</taxon>
        <taxon>Glomeromycotina</taxon>
        <taxon>Glomeromycetes</taxon>
        <taxon>Glomerales</taxon>
        <taxon>Glomeraceae</taxon>
        <taxon>Rhizophagus</taxon>
    </lineage>
</organism>
<dbReference type="EMBL" id="LLXJ01001265">
    <property type="protein sequence ID" value="PKC03025.1"/>
    <property type="molecule type" value="Genomic_DNA"/>
</dbReference>
<comment type="caution">
    <text evidence="1">The sequence shown here is derived from an EMBL/GenBank/DDBJ whole genome shotgun (WGS) entry which is preliminary data.</text>
</comment>
<evidence type="ECO:0000313" key="2">
    <source>
        <dbReference type="Proteomes" id="UP000232722"/>
    </source>
</evidence>
<reference evidence="1 2" key="2">
    <citation type="submission" date="2017-09" db="EMBL/GenBank/DDBJ databases">
        <title>Extensive intraspecific genome diversity in a model arbuscular mycorrhizal fungus.</title>
        <authorList>
            <person name="Chen E.C."/>
            <person name="Morin E."/>
            <person name="Beaudet D."/>
            <person name="Noel J."/>
            <person name="Ndikumana S."/>
            <person name="Charron P."/>
            <person name="St-Onge C."/>
            <person name="Giorgi J."/>
            <person name="Grigoriev I.V."/>
            <person name="Roux C."/>
            <person name="Martin F.M."/>
            <person name="Corradi N."/>
        </authorList>
    </citation>
    <scope>NUCLEOTIDE SEQUENCE [LARGE SCALE GENOMIC DNA]</scope>
    <source>
        <strain evidence="1 2">A5</strain>
    </source>
</reference>
<dbReference type="Proteomes" id="UP000232722">
    <property type="component" value="Unassembled WGS sequence"/>
</dbReference>
<reference evidence="1 2" key="1">
    <citation type="submission" date="2016-04" db="EMBL/GenBank/DDBJ databases">
        <title>Genome analyses suggest a sexual origin of heterokaryosis in a supposedly ancient asexual fungus.</title>
        <authorList>
            <person name="Ropars J."/>
            <person name="Sedzielewska K."/>
            <person name="Noel J."/>
            <person name="Charron P."/>
            <person name="Farinelli L."/>
            <person name="Marton T."/>
            <person name="Kruger M."/>
            <person name="Pelin A."/>
            <person name="Brachmann A."/>
            <person name="Corradi N."/>
        </authorList>
    </citation>
    <scope>NUCLEOTIDE SEQUENCE [LARGE SCALE GENOMIC DNA]</scope>
    <source>
        <strain evidence="1 2">A5</strain>
    </source>
</reference>
<dbReference type="VEuPathDB" id="FungiDB:RhiirA1_469923"/>
<accession>A0A2N0P872</accession>
<evidence type="ECO:0000313" key="1">
    <source>
        <dbReference type="EMBL" id="PKC03025.1"/>
    </source>
</evidence>
<protein>
    <recommendedName>
        <fullName evidence="3">MULE transposase domain-containing protein</fullName>
    </recommendedName>
</protein>
<gene>
    <name evidence="1" type="ORF">RhiirA5_424373</name>
</gene>
<evidence type="ECO:0008006" key="3">
    <source>
        <dbReference type="Google" id="ProtNLM"/>
    </source>
</evidence>